<protein>
    <submittedName>
        <fullName evidence="2">Uncharacterized protein</fullName>
    </submittedName>
</protein>
<accession>A0A5B7CTQ3</accession>
<sequence>MTVLATNDDNGDGNEIVITRKNQKSRRRQGPGWSKKTRQMRTSAIPEAGKTIPLHIRLIAASGSPSVLINCASLNDHQPQGGKDNYLCLSVQLTPPGKTYTAAIEFPPQHRRSPLRPPPLRLPRTSCLQRTSANVSSDGKISPK</sequence>
<comment type="caution">
    <text evidence="2">The sequence shown here is derived from an EMBL/GenBank/DDBJ whole genome shotgun (WGS) entry which is preliminary data.</text>
</comment>
<feature type="compositionally biased region" description="Polar residues" evidence="1">
    <location>
        <begin position="126"/>
        <end position="144"/>
    </location>
</feature>
<feature type="region of interest" description="Disordered" evidence="1">
    <location>
        <begin position="105"/>
        <end position="144"/>
    </location>
</feature>
<gene>
    <name evidence="2" type="ORF">E2C01_005952</name>
</gene>
<dbReference type="AlphaFoldDB" id="A0A5B7CTQ3"/>
<dbReference type="Proteomes" id="UP000324222">
    <property type="component" value="Unassembled WGS sequence"/>
</dbReference>
<evidence type="ECO:0000313" key="3">
    <source>
        <dbReference type="Proteomes" id="UP000324222"/>
    </source>
</evidence>
<proteinExistence type="predicted"/>
<dbReference type="EMBL" id="VSRR010000267">
    <property type="protein sequence ID" value="MPC13227.1"/>
    <property type="molecule type" value="Genomic_DNA"/>
</dbReference>
<keyword evidence="3" id="KW-1185">Reference proteome</keyword>
<evidence type="ECO:0000256" key="1">
    <source>
        <dbReference type="SAM" id="MobiDB-lite"/>
    </source>
</evidence>
<feature type="region of interest" description="Disordered" evidence="1">
    <location>
        <begin position="1"/>
        <end position="48"/>
    </location>
</feature>
<name>A0A5B7CTQ3_PORTR</name>
<organism evidence="2 3">
    <name type="scientific">Portunus trituberculatus</name>
    <name type="common">Swimming crab</name>
    <name type="synonym">Neptunus trituberculatus</name>
    <dbReference type="NCBI Taxonomy" id="210409"/>
    <lineage>
        <taxon>Eukaryota</taxon>
        <taxon>Metazoa</taxon>
        <taxon>Ecdysozoa</taxon>
        <taxon>Arthropoda</taxon>
        <taxon>Crustacea</taxon>
        <taxon>Multicrustacea</taxon>
        <taxon>Malacostraca</taxon>
        <taxon>Eumalacostraca</taxon>
        <taxon>Eucarida</taxon>
        <taxon>Decapoda</taxon>
        <taxon>Pleocyemata</taxon>
        <taxon>Brachyura</taxon>
        <taxon>Eubrachyura</taxon>
        <taxon>Portunoidea</taxon>
        <taxon>Portunidae</taxon>
        <taxon>Portuninae</taxon>
        <taxon>Portunus</taxon>
    </lineage>
</organism>
<reference evidence="2 3" key="1">
    <citation type="submission" date="2019-05" db="EMBL/GenBank/DDBJ databases">
        <title>Another draft genome of Portunus trituberculatus and its Hox gene families provides insights of decapod evolution.</title>
        <authorList>
            <person name="Jeong J.-H."/>
            <person name="Song I."/>
            <person name="Kim S."/>
            <person name="Choi T."/>
            <person name="Kim D."/>
            <person name="Ryu S."/>
            <person name="Kim W."/>
        </authorList>
    </citation>
    <scope>NUCLEOTIDE SEQUENCE [LARGE SCALE GENOMIC DNA]</scope>
    <source>
        <tissue evidence="2">Muscle</tissue>
    </source>
</reference>
<feature type="compositionally biased region" description="Basic residues" evidence="1">
    <location>
        <begin position="21"/>
        <end position="39"/>
    </location>
</feature>
<evidence type="ECO:0000313" key="2">
    <source>
        <dbReference type="EMBL" id="MPC13227.1"/>
    </source>
</evidence>